<dbReference type="AlphaFoldDB" id="A0AAU6Q3S5"/>
<dbReference type="RefSeq" id="WP_339096222.1">
    <property type="nucleotide sequence ID" value="NZ_CP149782.1"/>
</dbReference>
<accession>A0AAU6Q3S5</accession>
<reference evidence="1" key="1">
    <citation type="submission" date="2024-03" db="EMBL/GenBank/DDBJ databases">
        <title>Deinococcus weizhi sp. nov., isolated from human skin.</title>
        <authorList>
            <person name="Wei Z."/>
            <person name="Tian F."/>
            <person name="Yang C."/>
            <person name="Xin L.T."/>
            <person name="Wen Z.J."/>
            <person name="Lan K.C."/>
            <person name="Yu L."/>
            <person name="Zhe W."/>
            <person name="Dan F.D."/>
            <person name="Jun W."/>
            <person name="Rui Z."/>
            <person name="Yong X.J."/>
            <person name="Ting Y."/>
            <person name="Wei X."/>
            <person name="Xu Z.G."/>
            <person name="Xin Z."/>
            <person name="Dong F.G."/>
            <person name="Ni X.M."/>
            <person name="Zheng M.G."/>
            <person name="Chun Y."/>
            <person name="Qian W.X."/>
        </authorList>
    </citation>
    <scope>NUCLEOTIDE SEQUENCE</scope>
    <source>
        <strain evidence="1">VB142</strain>
    </source>
</reference>
<gene>
    <name evidence="1" type="ORF">WDJ50_02720</name>
</gene>
<evidence type="ECO:0000313" key="1">
    <source>
        <dbReference type="EMBL" id="WYF45050.1"/>
    </source>
</evidence>
<proteinExistence type="predicted"/>
<organism evidence="1">
    <name type="scientific">Deinococcus sp. VB142</name>
    <dbReference type="NCBI Taxonomy" id="3112952"/>
    <lineage>
        <taxon>Bacteria</taxon>
        <taxon>Thermotogati</taxon>
        <taxon>Deinococcota</taxon>
        <taxon>Deinococci</taxon>
        <taxon>Deinococcales</taxon>
        <taxon>Deinococcaceae</taxon>
        <taxon>Deinococcus</taxon>
    </lineage>
</organism>
<name>A0AAU6Q3S5_9DEIO</name>
<evidence type="ECO:0008006" key="2">
    <source>
        <dbReference type="Google" id="ProtNLM"/>
    </source>
</evidence>
<dbReference type="EMBL" id="CP149782">
    <property type="protein sequence ID" value="WYF45050.1"/>
    <property type="molecule type" value="Genomic_DNA"/>
</dbReference>
<sequence length="140" mass="16301">MKETMTVKLDALKHEYDRDGYPFTTLHLELPSGTDLKFLQKAHRLARKDDGRQEITFKLKVYSDGDRRTWKLTSKGSKTKDFKVVAVMERQFDASDRAELLFNPADPRTVELVFEVEIVEPERPLFPPKDDDKDEKRVSA</sequence>
<protein>
    <recommendedName>
        <fullName evidence="2">DUF669 domain-containing protein</fullName>
    </recommendedName>
</protein>